<keyword evidence="2" id="KW-1185">Reference proteome</keyword>
<reference evidence="1" key="1">
    <citation type="submission" date="2022-02" db="EMBL/GenBank/DDBJ databases">
        <title>Plant Genome Project.</title>
        <authorList>
            <person name="Zhang R.-G."/>
        </authorList>
    </citation>
    <scope>NUCLEOTIDE SEQUENCE</scope>
    <source>
        <strain evidence="1">AT1</strain>
    </source>
</reference>
<protein>
    <submittedName>
        <fullName evidence="1">Uncharacterized protein</fullName>
    </submittedName>
</protein>
<proteinExistence type="predicted"/>
<evidence type="ECO:0000313" key="2">
    <source>
        <dbReference type="Proteomes" id="UP001062846"/>
    </source>
</evidence>
<sequence length="69" mass="7765">MDTRRRRSSYLLQFGRASDVLNRYMMMKVSATVVAVMEGGNSAMVVTAMYCDEGRRGEGAVHRGEDEEE</sequence>
<dbReference type="EMBL" id="CM046389">
    <property type="protein sequence ID" value="KAI8567963.1"/>
    <property type="molecule type" value="Genomic_DNA"/>
</dbReference>
<evidence type="ECO:0000313" key="1">
    <source>
        <dbReference type="EMBL" id="KAI8567963.1"/>
    </source>
</evidence>
<dbReference type="Proteomes" id="UP001062846">
    <property type="component" value="Chromosome 2"/>
</dbReference>
<organism evidence="1 2">
    <name type="scientific">Rhododendron molle</name>
    <name type="common">Chinese azalea</name>
    <name type="synonym">Azalea mollis</name>
    <dbReference type="NCBI Taxonomy" id="49168"/>
    <lineage>
        <taxon>Eukaryota</taxon>
        <taxon>Viridiplantae</taxon>
        <taxon>Streptophyta</taxon>
        <taxon>Embryophyta</taxon>
        <taxon>Tracheophyta</taxon>
        <taxon>Spermatophyta</taxon>
        <taxon>Magnoliopsida</taxon>
        <taxon>eudicotyledons</taxon>
        <taxon>Gunneridae</taxon>
        <taxon>Pentapetalae</taxon>
        <taxon>asterids</taxon>
        <taxon>Ericales</taxon>
        <taxon>Ericaceae</taxon>
        <taxon>Ericoideae</taxon>
        <taxon>Rhodoreae</taxon>
        <taxon>Rhododendron</taxon>
    </lineage>
</organism>
<comment type="caution">
    <text evidence="1">The sequence shown here is derived from an EMBL/GenBank/DDBJ whole genome shotgun (WGS) entry which is preliminary data.</text>
</comment>
<accession>A0ACC0PQF8</accession>
<name>A0ACC0PQF8_RHOML</name>
<gene>
    <name evidence="1" type="ORF">RHMOL_Rhmol02G0162100</name>
</gene>